<dbReference type="EMBL" id="JACGWM010000002">
    <property type="protein sequence ID" value="KAL0390548.1"/>
    <property type="molecule type" value="Genomic_DNA"/>
</dbReference>
<feature type="region of interest" description="Disordered" evidence="1">
    <location>
        <begin position="23"/>
        <end position="138"/>
    </location>
</feature>
<feature type="compositionally biased region" description="Acidic residues" evidence="1">
    <location>
        <begin position="77"/>
        <end position="93"/>
    </location>
</feature>
<comment type="caution">
    <text evidence="2">The sequence shown here is derived from an EMBL/GenBank/DDBJ whole genome shotgun (WGS) entry which is preliminary data.</text>
</comment>
<evidence type="ECO:0000313" key="2">
    <source>
        <dbReference type="EMBL" id="KAL0390548.1"/>
    </source>
</evidence>
<sequence length="231" mass="25416">MYGPLQIGKAEPVNLQFGHFGISAWPGDAGGTSHASSIDDSKCSTESGSRSCSSSPRISGDGPSKELKEEHSVHGSDEEEVDDSLETDSDEYFTDASKHLDEELEGSVDEELTKSDDEYDDLAVEDIQDSDYKSGDDEELNIEMEYKEAFSVPREQLDREGLHGENYQKNLDLFQRMKSDPLSGSGSLMRSITTPPREKNDPTGTAVLLMLIIGVLLNLTLYSADYNELFG</sequence>
<gene>
    <name evidence="2" type="ORF">Scaly_0411900</name>
</gene>
<reference evidence="2" key="1">
    <citation type="submission" date="2020-06" db="EMBL/GenBank/DDBJ databases">
        <authorList>
            <person name="Li T."/>
            <person name="Hu X."/>
            <person name="Zhang T."/>
            <person name="Song X."/>
            <person name="Zhang H."/>
            <person name="Dai N."/>
            <person name="Sheng W."/>
            <person name="Hou X."/>
            <person name="Wei L."/>
        </authorList>
    </citation>
    <scope>NUCLEOTIDE SEQUENCE</scope>
    <source>
        <strain evidence="2">KEN8</strain>
        <tissue evidence="2">Leaf</tissue>
    </source>
</reference>
<reference evidence="2" key="2">
    <citation type="journal article" date="2024" name="Plant">
        <title>Genomic evolution and insights into agronomic trait innovations of Sesamum species.</title>
        <authorList>
            <person name="Miao H."/>
            <person name="Wang L."/>
            <person name="Qu L."/>
            <person name="Liu H."/>
            <person name="Sun Y."/>
            <person name="Le M."/>
            <person name="Wang Q."/>
            <person name="Wei S."/>
            <person name="Zheng Y."/>
            <person name="Lin W."/>
            <person name="Duan Y."/>
            <person name="Cao H."/>
            <person name="Xiong S."/>
            <person name="Wang X."/>
            <person name="Wei L."/>
            <person name="Li C."/>
            <person name="Ma Q."/>
            <person name="Ju M."/>
            <person name="Zhao R."/>
            <person name="Li G."/>
            <person name="Mu C."/>
            <person name="Tian Q."/>
            <person name="Mei H."/>
            <person name="Zhang T."/>
            <person name="Gao T."/>
            <person name="Zhang H."/>
        </authorList>
    </citation>
    <scope>NUCLEOTIDE SEQUENCE</scope>
    <source>
        <strain evidence="2">KEN8</strain>
    </source>
</reference>
<feature type="compositionally biased region" description="Acidic residues" evidence="1">
    <location>
        <begin position="117"/>
        <end position="129"/>
    </location>
</feature>
<evidence type="ECO:0000256" key="1">
    <source>
        <dbReference type="SAM" id="MobiDB-lite"/>
    </source>
</evidence>
<dbReference type="AlphaFoldDB" id="A0AAW2SDS3"/>
<feature type="compositionally biased region" description="Low complexity" evidence="1">
    <location>
        <begin position="44"/>
        <end position="60"/>
    </location>
</feature>
<proteinExistence type="predicted"/>
<accession>A0AAW2SDS3</accession>
<protein>
    <submittedName>
        <fullName evidence="2">P-loop NTPase domain-containing protein LPA11</fullName>
    </submittedName>
</protein>
<name>A0AAW2SDS3_9LAMI</name>
<organism evidence="2">
    <name type="scientific">Sesamum calycinum</name>
    <dbReference type="NCBI Taxonomy" id="2727403"/>
    <lineage>
        <taxon>Eukaryota</taxon>
        <taxon>Viridiplantae</taxon>
        <taxon>Streptophyta</taxon>
        <taxon>Embryophyta</taxon>
        <taxon>Tracheophyta</taxon>
        <taxon>Spermatophyta</taxon>
        <taxon>Magnoliopsida</taxon>
        <taxon>eudicotyledons</taxon>
        <taxon>Gunneridae</taxon>
        <taxon>Pentapetalae</taxon>
        <taxon>asterids</taxon>
        <taxon>lamiids</taxon>
        <taxon>Lamiales</taxon>
        <taxon>Pedaliaceae</taxon>
        <taxon>Sesamum</taxon>
    </lineage>
</organism>
<feature type="compositionally biased region" description="Basic and acidic residues" evidence="1">
    <location>
        <begin position="63"/>
        <end position="76"/>
    </location>
</feature>